<proteinExistence type="predicted"/>
<dbReference type="InterPro" id="IPR029058">
    <property type="entry name" value="AB_hydrolase_fold"/>
</dbReference>
<dbReference type="EMBL" id="KV484239">
    <property type="protein sequence ID" value="OCT55551.1"/>
    <property type="molecule type" value="Genomic_DNA"/>
</dbReference>
<organism evidence="1">
    <name type="scientific">Xenopus laevis</name>
    <name type="common">African clawed frog</name>
    <dbReference type="NCBI Taxonomy" id="8355"/>
    <lineage>
        <taxon>Eukaryota</taxon>
        <taxon>Metazoa</taxon>
        <taxon>Chordata</taxon>
        <taxon>Craniata</taxon>
        <taxon>Vertebrata</taxon>
        <taxon>Euteleostomi</taxon>
        <taxon>Amphibia</taxon>
        <taxon>Batrachia</taxon>
        <taxon>Anura</taxon>
        <taxon>Pipoidea</taxon>
        <taxon>Pipidae</taxon>
        <taxon>Xenopodinae</taxon>
        <taxon>Xenopus</taxon>
        <taxon>Xenopus</taxon>
    </lineage>
</organism>
<dbReference type="PANTHER" id="PTHR13136:SF16">
    <property type="entry name" value="KAT8 REGULATORY NSL COMPLEX SUBUNIT 3"/>
    <property type="match status" value="1"/>
</dbReference>
<dbReference type="GO" id="GO:0044545">
    <property type="term" value="C:NSL complex"/>
    <property type="evidence" value="ECO:0007669"/>
    <property type="project" value="TreeGrafter"/>
</dbReference>
<dbReference type="PANTHER" id="PTHR13136">
    <property type="entry name" value="TESTIS DEVELOPMENT PROTEIN PRTD"/>
    <property type="match status" value="1"/>
</dbReference>
<dbReference type="Proteomes" id="UP000694892">
    <property type="component" value="Unassembled WGS sequence"/>
</dbReference>
<gene>
    <name evidence="1" type="ORF">XELAEV_18001098mg</name>
</gene>
<sequence>MEYVTAVVCLGFPLLTVDGPRGDVDDPLLDMKTPVLFVVGQNSLQCHPEAMEDFREKLRADNSLVIVGGADDNLR</sequence>
<reference evidence="1" key="1">
    <citation type="submission" date="2016-05" db="EMBL/GenBank/DDBJ databases">
        <title>WGS assembly of Xenopus laevis.</title>
        <authorList>
            <person name="Session A."/>
            <person name="Uno Y."/>
            <person name="Kwon T."/>
            <person name="Chapman J."/>
            <person name="Toyoda A."/>
            <person name="Takahashi S."/>
            <person name="Fukui A."/>
            <person name="Hikosaka A."/>
            <person name="Putnam N."/>
            <person name="Stites J."/>
            <person name="Van Heeringen S."/>
            <person name="Quigley I."/>
            <person name="Heinz S."/>
            <person name="Hellsten U."/>
            <person name="Lyons J."/>
            <person name="Suzuki A."/>
            <person name="Kondo M."/>
            <person name="Ogino H."/>
            <person name="Ochi H."/>
            <person name="Bogdanovic O."/>
            <person name="Lister R."/>
            <person name="Georgiou G."/>
            <person name="Paranjpe S."/>
            <person name="Van Kruijsbergen I."/>
            <person name="Mozaffari S."/>
            <person name="Shu S."/>
            <person name="Schmutz J."/>
            <person name="Jenkins J."/>
            <person name="Grimwood J."/>
            <person name="Carlson J."/>
            <person name="Mitros T."/>
            <person name="Simakov O."/>
            <person name="Heald R."/>
            <person name="Miller K."/>
            <person name="Haudenschild C."/>
            <person name="Kuroki Y."/>
            <person name="Tanaka T."/>
            <person name="Michiue T."/>
            <person name="Watanabe M."/>
            <person name="Kinoshita T."/>
            <person name="Ohta Y."/>
            <person name="Mawaribuchi S."/>
            <person name="Suzuki Y."/>
            <person name="Haramoto Y."/>
            <person name="Yamamoto T."/>
            <person name="Takagi C."/>
            <person name="Kitzman J."/>
            <person name="Shendure J."/>
            <person name="Nakayama T."/>
            <person name="Izutsu Y."/>
            <person name="Robert J."/>
            <person name="Dichmann D."/>
            <person name="Flajnik M."/>
            <person name="Houston D."/>
            <person name="Marcotte E."/>
            <person name="Wallingford J."/>
            <person name="Ito Y."/>
            <person name="Asashima M."/>
            <person name="Ueno N."/>
            <person name="Matsuda Y."/>
            <person name="Jan Veenstra G."/>
            <person name="Fujiyama A."/>
            <person name="Harland R."/>
            <person name="Taira M."/>
            <person name="Rokhsar D.S."/>
        </authorList>
    </citation>
    <scope>NUCLEOTIDE SEQUENCE</scope>
    <source>
        <strain evidence="1">J</strain>
        <tissue evidence="1">Blood</tissue>
    </source>
</reference>
<dbReference type="InterPro" id="IPR026555">
    <property type="entry name" value="NSL3/Tex30"/>
</dbReference>
<dbReference type="AlphaFoldDB" id="A0A974GYS0"/>
<name>A0A974GYS0_XENLA</name>
<protein>
    <submittedName>
        <fullName evidence="1">Uncharacterized protein</fullName>
    </submittedName>
</protein>
<dbReference type="SUPFAM" id="SSF53474">
    <property type="entry name" value="alpha/beta-Hydrolases"/>
    <property type="match status" value="1"/>
</dbReference>
<accession>A0A974GYS0</accession>
<evidence type="ECO:0000313" key="1">
    <source>
        <dbReference type="EMBL" id="OCT55551.1"/>
    </source>
</evidence>
<dbReference type="GO" id="GO:0045944">
    <property type="term" value="P:positive regulation of transcription by RNA polymerase II"/>
    <property type="evidence" value="ECO:0007669"/>
    <property type="project" value="TreeGrafter"/>
</dbReference>